<dbReference type="InParanoid" id="A0A0R0JC40"/>
<dbReference type="AlphaFoldDB" id="A0A0R0JC40"/>
<gene>
    <name evidence="1" type="ORF">GLYMA_06G048000</name>
</gene>
<name>A0A0R0JC40_SOYBN</name>
<proteinExistence type="predicted"/>
<dbReference type="Proteomes" id="UP000008827">
    <property type="component" value="Chromosome 6"/>
</dbReference>
<reference evidence="1 2" key="1">
    <citation type="journal article" date="2010" name="Nature">
        <title>Genome sequence of the palaeopolyploid soybean.</title>
        <authorList>
            <person name="Schmutz J."/>
            <person name="Cannon S.B."/>
            <person name="Schlueter J."/>
            <person name="Ma J."/>
            <person name="Mitros T."/>
            <person name="Nelson W."/>
            <person name="Hyten D.L."/>
            <person name="Song Q."/>
            <person name="Thelen J.J."/>
            <person name="Cheng J."/>
            <person name="Xu D."/>
            <person name="Hellsten U."/>
            <person name="May G.D."/>
            <person name="Yu Y."/>
            <person name="Sakurai T."/>
            <person name="Umezawa T."/>
            <person name="Bhattacharyya M.K."/>
            <person name="Sandhu D."/>
            <person name="Valliyodan B."/>
            <person name="Lindquist E."/>
            <person name="Peto M."/>
            <person name="Grant D."/>
            <person name="Shu S."/>
            <person name="Goodstein D."/>
            <person name="Barry K."/>
            <person name="Futrell-Griggs M."/>
            <person name="Abernathy B."/>
            <person name="Du J."/>
            <person name="Tian Z."/>
            <person name="Zhu L."/>
            <person name="Gill N."/>
            <person name="Joshi T."/>
            <person name="Libault M."/>
            <person name="Sethuraman A."/>
            <person name="Zhang X.-C."/>
            <person name="Shinozaki K."/>
            <person name="Nguyen H.T."/>
            <person name="Wing R.A."/>
            <person name="Cregan P."/>
            <person name="Specht J."/>
            <person name="Grimwood J."/>
            <person name="Rokhsar D."/>
            <person name="Stacey G."/>
            <person name="Shoemaker R.C."/>
            <person name="Jackson S.A."/>
        </authorList>
    </citation>
    <scope>NUCLEOTIDE SEQUENCE [LARGE SCALE GENOMIC DNA]</scope>
    <source>
        <strain evidence="2">cv. Williams 82</strain>
        <tissue evidence="1">Callus</tissue>
    </source>
</reference>
<reference evidence="1" key="3">
    <citation type="submission" date="2018-07" db="EMBL/GenBank/DDBJ databases">
        <title>WGS assembly of Glycine max.</title>
        <authorList>
            <person name="Schmutz J."/>
            <person name="Cannon S."/>
            <person name="Schlueter J."/>
            <person name="Ma J."/>
            <person name="Mitros T."/>
            <person name="Nelson W."/>
            <person name="Hyten D."/>
            <person name="Song Q."/>
            <person name="Thelen J."/>
            <person name="Cheng J."/>
            <person name="Xu D."/>
            <person name="Hellsten U."/>
            <person name="May G."/>
            <person name="Yu Y."/>
            <person name="Sakurai T."/>
            <person name="Umezawa T."/>
            <person name="Bhattacharyya M."/>
            <person name="Sandhu D."/>
            <person name="Valliyodan B."/>
            <person name="Lindquist E."/>
            <person name="Peto M."/>
            <person name="Grant D."/>
            <person name="Shu S."/>
            <person name="Goodstein D."/>
            <person name="Barry K."/>
            <person name="Futrell-Griggs M."/>
            <person name="Abernathy B."/>
            <person name="Du J."/>
            <person name="Tian Z."/>
            <person name="Zhu L."/>
            <person name="Gill N."/>
            <person name="Joshi T."/>
            <person name="Libault M."/>
            <person name="Sethuraman A."/>
            <person name="Zhang X."/>
            <person name="Shinozaki K."/>
            <person name="Nguyen H."/>
            <person name="Wing R."/>
            <person name="Cregan P."/>
            <person name="Specht J."/>
            <person name="Grimwood J."/>
            <person name="Rokhsar D."/>
            <person name="Stacey G."/>
            <person name="Shoemaker R."/>
            <person name="Jackson S."/>
        </authorList>
    </citation>
    <scope>NUCLEOTIDE SEQUENCE</scope>
    <source>
        <tissue evidence="1">Callus</tissue>
    </source>
</reference>
<dbReference type="EnsemblPlants" id="KRH52126">
    <property type="protein sequence ID" value="KRH52126"/>
    <property type="gene ID" value="GLYMA_06G048000"/>
</dbReference>
<accession>A0A0R0JC40</accession>
<evidence type="ECO:0000313" key="3">
    <source>
        <dbReference type="Proteomes" id="UP000008827"/>
    </source>
</evidence>
<keyword evidence="3" id="KW-1185">Reference proteome</keyword>
<evidence type="ECO:0000313" key="2">
    <source>
        <dbReference type="EnsemblPlants" id="KRH52126"/>
    </source>
</evidence>
<organism evidence="1">
    <name type="scientific">Glycine max</name>
    <name type="common">Soybean</name>
    <name type="synonym">Glycine hispida</name>
    <dbReference type="NCBI Taxonomy" id="3847"/>
    <lineage>
        <taxon>Eukaryota</taxon>
        <taxon>Viridiplantae</taxon>
        <taxon>Streptophyta</taxon>
        <taxon>Embryophyta</taxon>
        <taxon>Tracheophyta</taxon>
        <taxon>Spermatophyta</taxon>
        <taxon>Magnoliopsida</taxon>
        <taxon>eudicotyledons</taxon>
        <taxon>Gunneridae</taxon>
        <taxon>Pentapetalae</taxon>
        <taxon>rosids</taxon>
        <taxon>fabids</taxon>
        <taxon>Fabales</taxon>
        <taxon>Fabaceae</taxon>
        <taxon>Papilionoideae</taxon>
        <taxon>50 kb inversion clade</taxon>
        <taxon>NPAAA clade</taxon>
        <taxon>indigoferoid/millettioid clade</taxon>
        <taxon>Phaseoleae</taxon>
        <taxon>Glycine</taxon>
        <taxon>Glycine subgen. Soja</taxon>
    </lineage>
</organism>
<dbReference type="EMBL" id="CM000839">
    <property type="protein sequence ID" value="KRH52126.1"/>
    <property type="molecule type" value="Genomic_DNA"/>
</dbReference>
<dbReference type="Gramene" id="KRH52126">
    <property type="protein sequence ID" value="KRH52126"/>
    <property type="gene ID" value="GLYMA_06G048000"/>
</dbReference>
<sequence>MFHSKYFCYCFDSWAYDLNQSIKYSNTLPLSYAKLHTRYISYSWNMIHFQDALVVKSWTHKTLNLDFYGIESLY</sequence>
<protein>
    <submittedName>
        <fullName evidence="1 2">Uncharacterized protein</fullName>
    </submittedName>
</protein>
<evidence type="ECO:0000313" key="1">
    <source>
        <dbReference type="EMBL" id="KRH52126.1"/>
    </source>
</evidence>
<reference evidence="2" key="2">
    <citation type="submission" date="2018-02" db="UniProtKB">
        <authorList>
            <consortium name="EnsemblPlants"/>
        </authorList>
    </citation>
    <scope>IDENTIFICATION</scope>
    <source>
        <strain evidence="2">Williams 82</strain>
    </source>
</reference>